<dbReference type="RefSeq" id="WP_013199805.1">
    <property type="nucleotide sequence ID" value="NZ_CP162549.1"/>
</dbReference>
<dbReference type="AlphaFoldDB" id="A0AAN2FHK0"/>
<gene>
    <name evidence="1" type="ORF">DAPPPG734_25195</name>
</gene>
<reference evidence="1" key="1">
    <citation type="submission" date="2022-05" db="EMBL/GenBank/DDBJ databases">
        <authorList>
            <person name="Pothier F. J."/>
        </authorList>
    </citation>
    <scope>NUCLEOTIDE SEQUENCE</scope>
    <source>
        <strain evidence="1">DAPP-PG734</strain>
        <plasmid evidence="1">P4</plasmid>
    </source>
</reference>
<proteinExistence type="predicted"/>
<dbReference type="Proteomes" id="UP001158961">
    <property type="component" value="Plasmid P4"/>
</dbReference>
<evidence type="ECO:0000313" key="2">
    <source>
        <dbReference type="Proteomes" id="UP001158961"/>
    </source>
</evidence>
<sequence length="114" mass="12694">MTLSTTITDMLQLADFEGDMLMALAYQTLGLDDLDEQVQIKAEMPFSMAVHYDVIYSLEFGRAQGRYLTSGCADMISSILTMSVRLDPELHKSVSYSGHHDGRGDLEIARLESL</sequence>
<name>A0AAN2FHK0_ENTAG</name>
<evidence type="ECO:0000313" key="1">
    <source>
        <dbReference type="EMBL" id="CAH6383007.1"/>
    </source>
</evidence>
<dbReference type="GeneID" id="90509803"/>
<accession>A0AAN2FHK0</accession>
<keyword evidence="1" id="KW-0614">Plasmid</keyword>
<dbReference type="EMBL" id="OW970319">
    <property type="protein sequence ID" value="CAH6383007.1"/>
    <property type="molecule type" value="Genomic_DNA"/>
</dbReference>
<organism evidence="1 2">
    <name type="scientific">Enterobacter agglomerans</name>
    <name type="common">Erwinia herbicola</name>
    <name type="synonym">Pantoea agglomerans</name>
    <dbReference type="NCBI Taxonomy" id="549"/>
    <lineage>
        <taxon>Bacteria</taxon>
        <taxon>Pseudomonadati</taxon>
        <taxon>Pseudomonadota</taxon>
        <taxon>Gammaproteobacteria</taxon>
        <taxon>Enterobacterales</taxon>
        <taxon>Erwiniaceae</taxon>
        <taxon>Pantoea</taxon>
        <taxon>Pantoea agglomerans group</taxon>
    </lineage>
</organism>
<protein>
    <submittedName>
        <fullName evidence="1">Uncharacterized protein</fullName>
    </submittedName>
</protein>
<geneLocation type="plasmid" evidence="1 2">
    <name>P4</name>
</geneLocation>